<evidence type="ECO:0000313" key="3">
    <source>
        <dbReference type="EMBL" id="KAK9910213.1"/>
    </source>
</evidence>
<evidence type="ECO:0000256" key="1">
    <source>
        <dbReference type="SAM" id="MobiDB-lite"/>
    </source>
</evidence>
<keyword evidence="2" id="KW-0812">Transmembrane</keyword>
<organism evidence="3 4">
    <name type="scientific">Rubus argutus</name>
    <name type="common">Southern blackberry</name>
    <dbReference type="NCBI Taxonomy" id="59490"/>
    <lineage>
        <taxon>Eukaryota</taxon>
        <taxon>Viridiplantae</taxon>
        <taxon>Streptophyta</taxon>
        <taxon>Embryophyta</taxon>
        <taxon>Tracheophyta</taxon>
        <taxon>Spermatophyta</taxon>
        <taxon>Magnoliopsida</taxon>
        <taxon>eudicotyledons</taxon>
        <taxon>Gunneridae</taxon>
        <taxon>Pentapetalae</taxon>
        <taxon>rosids</taxon>
        <taxon>fabids</taxon>
        <taxon>Rosales</taxon>
        <taxon>Rosaceae</taxon>
        <taxon>Rosoideae</taxon>
        <taxon>Rosoideae incertae sedis</taxon>
        <taxon>Rubus</taxon>
    </lineage>
</organism>
<dbReference type="AlphaFoldDB" id="A0AAW1VPH5"/>
<keyword evidence="4" id="KW-1185">Reference proteome</keyword>
<evidence type="ECO:0000313" key="4">
    <source>
        <dbReference type="Proteomes" id="UP001457282"/>
    </source>
</evidence>
<keyword evidence="2" id="KW-0472">Membrane</keyword>
<feature type="transmembrane region" description="Helical" evidence="2">
    <location>
        <begin position="57"/>
        <end position="76"/>
    </location>
</feature>
<name>A0AAW1VPH5_RUBAR</name>
<dbReference type="EMBL" id="JBEDUW010000007">
    <property type="protein sequence ID" value="KAK9910213.1"/>
    <property type="molecule type" value="Genomic_DNA"/>
</dbReference>
<gene>
    <name evidence="3" type="ORF">M0R45_034184</name>
</gene>
<evidence type="ECO:0000256" key="2">
    <source>
        <dbReference type="SAM" id="Phobius"/>
    </source>
</evidence>
<accession>A0AAW1VPH5</accession>
<sequence>MEGSQSQIWPACIWFSDSVKVAKKRDRRVAPSSDGRKDRVESSHQLAGSASSSNRKLIITFVLFFIVSSAISILVYRLNYAPITDRTDSYVYRRGLVKPDVNYQEILTASTLLIT</sequence>
<dbReference type="Proteomes" id="UP001457282">
    <property type="component" value="Unassembled WGS sequence"/>
</dbReference>
<feature type="region of interest" description="Disordered" evidence="1">
    <location>
        <begin position="25"/>
        <end position="51"/>
    </location>
</feature>
<comment type="caution">
    <text evidence="3">The sequence shown here is derived from an EMBL/GenBank/DDBJ whole genome shotgun (WGS) entry which is preliminary data.</text>
</comment>
<protein>
    <submittedName>
        <fullName evidence="3">Uncharacterized protein</fullName>
    </submittedName>
</protein>
<keyword evidence="2" id="KW-1133">Transmembrane helix</keyword>
<reference evidence="3 4" key="1">
    <citation type="journal article" date="2023" name="G3 (Bethesda)">
        <title>A chromosome-length genome assembly and annotation of blackberry (Rubus argutus, cv. 'Hillquist').</title>
        <authorList>
            <person name="Bruna T."/>
            <person name="Aryal R."/>
            <person name="Dudchenko O."/>
            <person name="Sargent D.J."/>
            <person name="Mead D."/>
            <person name="Buti M."/>
            <person name="Cavallini A."/>
            <person name="Hytonen T."/>
            <person name="Andres J."/>
            <person name="Pham M."/>
            <person name="Weisz D."/>
            <person name="Mascagni F."/>
            <person name="Usai G."/>
            <person name="Natali L."/>
            <person name="Bassil N."/>
            <person name="Fernandez G.E."/>
            <person name="Lomsadze A."/>
            <person name="Armour M."/>
            <person name="Olukolu B."/>
            <person name="Poorten T."/>
            <person name="Britton C."/>
            <person name="Davik J."/>
            <person name="Ashrafi H."/>
            <person name="Aiden E.L."/>
            <person name="Borodovsky M."/>
            <person name="Worthington M."/>
        </authorList>
    </citation>
    <scope>NUCLEOTIDE SEQUENCE [LARGE SCALE GENOMIC DNA]</scope>
    <source>
        <strain evidence="3">PI 553951</strain>
    </source>
</reference>
<proteinExistence type="predicted"/>